<feature type="region of interest" description="Disordered" evidence="1">
    <location>
        <begin position="1"/>
        <end position="52"/>
    </location>
</feature>
<feature type="compositionally biased region" description="Basic and acidic residues" evidence="1">
    <location>
        <begin position="21"/>
        <end position="46"/>
    </location>
</feature>
<accession>A0ABQ1LU47</accession>
<dbReference type="Proteomes" id="UP000632322">
    <property type="component" value="Unassembled WGS sequence"/>
</dbReference>
<evidence type="ECO:0000313" key="2">
    <source>
        <dbReference type="EMBL" id="GGC29823.1"/>
    </source>
</evidence>
<keyword evidence="3" id="KW-1185">Reference proteome</keyword>
<proteinExistence type="predicted"/>
<organism evidence="2 3">
    <name type="scientific">Brevibacterium sediminis</name>
    <dbReference type="NCBI Taxonomy" id="1857024"/>
    <lineage>
        <taxon>Bacteria</taxon>
        <taxon>Bacillati</taxon>
        <taxon>Actinomycetota</taxon>
        <taxon>Actinomycetes</taxon>
        <taxon>Micrococcales</taxon>
        <taxon>Brevibacteriaceae</taxon>
        <taxon>Brevibacterium</taxon>
    </lineage>
</organism>
<dbReference type="EMBL" id="BMJG01000002">
    <property type="protein sequence ID" value="GGC29823.1"/>
    <property type="molecule type" value="Genomic_DNA"/>
</dbReference>
<evidence type="ECO:0000256" key="1">
    <source>
        <dbReference type="SAM" id="MobiDB-lite"/>
    </source>
</evidence>
<comment type="caution">
    <text evidence="2">The sequence shown here is derived from an EMBL/GenBank/DDBJ whole genome shotgun (WGS) entry which is preliminary data.</text>
</comment>
<evidence type="ECO:0000313" key="3">
    <source>
        <dbReference type="Proteomes" id="UP000632322"/>
    </source>
</evidence>
<protein>
    <submittedName>
        <fullName evidence="2">Uncharacterized protein</fullName>
    </submittedName>
</protein>
<sequence>MDTAAAGKEADEPEAATGEQPGEKPGEKLGEKPGEKPRELKADKRARAVAGR</sequence>
<reference evidence="3" key="1">
    <citation type="journal article" date="2019" name="Int. J. Syst. Evol. Microbiol.">
        <title>The Global Catalogue of Microorganisms (GCM) 10K type strain sequencing project: providing services to taxonomists for standard genome sequencing and annotation.</title>
        <authorList>
            <consortium name="The Broad Institute Genomics Platform"/>
            <consortium name="The Broad Institute Genome Sequencing Center for Infectious Disease"/>
            <person name="Wu L."/>
            <person name="Ma J."/>
        </authorList>
    </citation>
    <scope>NUCLEOTIDE SEQUENCE [LARGE SCALE GENOMIC DNA]</scope>
    <source>
        <strain evidence="3">CGMCC 1.15472</strain>
    </source>
</reference>
<name>A0ABQ1LU47_9MICO</name>
<gene>
    <name evidence="2" type="ORF">GCM10010974_10530</name>
</gene>